<reference evidence="2" key="1">
    <citation type="submission" date="2022-06" db="EMBL/GenBank/DDBJ databases">
        <title>Complete genome sequences of two strains of the flax pathogen Septoria linicola.</title>
        <authorList>
            <person name="Lapalu N."/>
            <person name="Simon A."/>
            <person name="Demenou B."/>
            <person name="Paumier D."/>
            <person name="Guillot M.-P."/>
            <person name="Gout L."/>
            <person name="Valade R."/>
        </authorList>
    </citation>
    <scope>NUCLEOTIDE SEQUENCE</scope>
    <source>
        <strain evidence="2">SE15195</strain>
    </source>
</reference>
<dbReference type="AlphaFoldDB" id="A0A9Q9B1A6"/>
<sequence length="190" mass="20221">MFESLSHSLLLSLLFITLTLSSPIHSTTNAPSLQAPNTATCTGHSAPEYFWALYSVSIGVWYNNGAGCGTIKNHLASALGSAPQPLCGLVQQSCPSLPLVNVLKEGRRKDVEHSSKEDLQMLADTCFRLNTVGPKGGRPVCNYRCDSADGGASTVLEFEVSLGQGEKVNKALAEMYPMVGGGFTCPDILR</sequence>
<feature type="chain" id="PRO_5040414231" evidence="1">
    <location>
        <begin position="22"/>
        <end position="190"/>
    </location>
</feature>
<evidence type="ECO:0000256" key="1">
    <source>
        <dbReference type="SAM" id="SignalP"/>
    </source>
</evidence>
<dbReference type="EMBL" id="CP099424">
    <property type="protein sequence ID" value="USW55738.1"/>
    <property type="molecule type" value="Genomic_DNA"/>
</dbReference>
<name>A0A9Q9B1A6_9PEZI</name>
<protein>
    <submittedName>
        <fullName evidence="2">Uncharacterized protein</fullName>
    </submittedName>
</protein>
<keyword evidence="3" id="KW-1185">Reference proteome</keyword>
<evidence type="ECO:0000313" key="3">
    <source>
        <dbReference type="Proteomes" id="UP001056384"/>
    </source>
</evidence>
<dbReference type="Proteomes" id="UP001056384">
    <property type="component" value="Chromosome 7"/>
</dbReference>
<organism evidence="2 3">
    <name type="scientific">Septoria linicola</name>
    <dbReference type="NCBI Taxonomy" id="215465"/>
    <lineage>
        <taxon>Eukaryota</taxon>
        <taxon>Fungi</taxon>
        <taxon>Dikarya</taxon>
        <taxon>Ascomycota</taxon>
        <taxon>Pezizomycotina</taxon>
        <taxon>Dothideomycetes</taxon>
        <taxon>Dothideomycetidae</taxon>
        <taxon>Mycosphaerellales</taxon>
        <taxon>Mycosphaerellaceae</taxon>
        <taxon>Septoria</taxon>
    </lineage>
</organism>
<gene>
    <name evidence="2" type="ORF">Slin15195_G090570</name>
</gene>
<keyword evidence="1" id="KW-0732">Signal</keyword>
<feature type="signal peptide" evidence="1">
    <location>
        <begin position="1"/>
        <end position="21"/>
    </location>
</feature>
<proteinExistence type="predicted"/>
<accession>A0A9Q9B1A6</accession>
<evidence type="ECO:0000313" key="2">
    <source>
        <dbReference type="EMBL" id="USW55738.1"/>
    </source>
</evidence>